<dbReference type="AlphaFoldDB" id="A0AAU6PEW4"/>
<dbReference type="PANTHER" id="PTHR10884">
    <property type="entry name" value="NADH DEHYDROGENASE UBIQUINONE IRON-SULFUR PROTEIN 3"/>
    <property type="match status" value="1"/>
</dbReference>
<comment type="function">
    <text evidence="3">NDH-1 shuttles electrons from NADH, via FMN and iron-sulfur (Fe-S) centers, to quinones in the respiratory chain. The immediate electron acceptor for the enzyme in this species is believed to be ubiquinone. Couples the redox reaction to proton translocation (for every two electrons transferred, four hydrogen ions are translocated across the cytoplasmic membrane), and thus conserves the redox energy in a proton gradient.</text>
</comment>
<accession>A0AAU6PEW4</accession>
<dbReference type="GO" id="GO:0050136">
    <property type="term" value="F:NADH dehydrogenase (quinone) (non-electrogenic) activity"/>
    <property type="evidence" value="ECO:0007669"/>
    <property type="project" value="UniProtKB-UniRule"/>
</dbReference>
<sequence>MTDLKVQLVEEFGAGNIIEAFGELTLTVDSTDIIKSCIKLRDVFFFDTLIDLCGVDYLTYGQSEWESDASSSGFSRGRNTQEKEEHAYANTKRFAVVYHLLSVNKNYRLRVKAFVAEAQPMIKSVTDIWAAADWYEREAFDLFGILFENHKDLRRILTDYGFVGHPLRKDFPLIGEVEMRYDEALGRVVYEPVSIEPNVNVPRVIRK</sequence>
<evidence type="ECO:0000256" key="2">
    <source>
        <dbReference type="ARBA" id="ARBA00022448"/>
    </source>
</evidence>
<organism evidence="7">
    <name type="scientific">Catillopecten margaritatus gill symbiont</name>
    <dbReference type="NCBI Taxonomy" id="3083288"/>
    <lineage>
        <taxon>Bacteria</taxon>
        <taxon>Pseudomonadati</taxon>
        <taxon>Pseudomonadota</taxon>
        <taxon>Gammaproteobacteria</taxon>
        <taxon>sulfur-oxidizing symbionts</taxon>
    </lineage>
</organism>
<reference evidence="7" key="1">
    <citation type="submission" date="2023-10" db="EMBL/GenBank/DDBJ databases">
        <title>The first scallop-associated chemosynthetic bacterial symbiont.</title>
        <authorList>
            <person name="Lin Y.-T."/>
            <person name="Sun J."/>
            <person name="Ip J.C.-H."/>
            <person name="He X."/>
            <person name="Gao Z.-M."/>
            <person name="Perez M."/>
            <person name="Xu T."/>
            <person name="Qian P.-Y."/>
            <person name="Qiu J.-W."/>
        </authorList>
    </citation>
    <scope>NUCLEOTIDE SEQUENCE</scope>
    <source>
        <strain evidence="7">Gill1</strain>
    </source>
</reference>
<dbReference type="PROSITE" id="PS00542">
    <property type="entry name" value="COMPLEX1_30K"/>
    <property type="match status" value="1"/>
</dbReference>
<dbReference type="EC" id="7.1.1.-" evidence="3"/>
<evidence type="ECO:0000256" key="1">
    <source>
        <dbReference type="ARBA" id="ARBA00007569"/>
    </source>
</evidence>
<dbReference type="Pfam" id="PF00329">
    <property type="entry name" value="Complex1_30kDa"/>
    <property type="match status" value="1"/>
</dbReference>
<evidence type="ECO:0000256" key="3">
    <source>
        <dbReference type="HAMAP-Rule" id="MF_01357"/>
    </source>
</evidence>
<dbReference type="GO" id="GO:0008137">
    <property type="term" value="F:NADH dehydrogenase (ubiquinone) activity"/>
    <property type="evidence" value="ECO:0007669"/>
    <property type="project" value="InterPro"/>
</dbReference>
<keyword evidence="3" id="KW-1003">Cell membrane</keyword>
<keyword evidence="3" id="KW-0830">Ubiquinone</keyword>
<dbReference type="GO" id="GO:0048038">
    <property type="term" value="F:quinone binding"/>
    <property type="evidence" value="ECO:0007669"/>
    <property type="project" value="UniProtKB-KW"/>
</dbReference>
<proteinExistence type="inferred from homology"/>
<feature type="domain" description="NADH:ubiquinone oxidoreductase 30kDa subunit" evidence="6">
    <location>
        <begin position="26"/>
        <end position="176"/>
    </location>
</feature>
<dbReference type="InterPro" id="IPR001268">
    <property type="entry name" value="NADH_UbQ_OxRdtase_30kDa_su"/>
</dbReference>
<protein>
    <recommendedName>
        <fullName evidence="3">NADH-quinone oxidoreductase subunit C</fullName>
        <ecNumber evidence="3">7.1.1.-</ecNumber>
    </recommendedName>
    <alternativeName>
        <fullName evidence="3">NADH dehydrogenase I subunit C</fullName>
    </alternativeName>
    <alternativeName>
        <fullName evidence="3">NDH-1 subunit C</fullName>
    </alternativeName>
</protein>
<name>A0AAU6PEW4_9GAMM</name>
<keyword evidence="3 4" id="KW-1278">Translocase</keyword>
<evidence type="ECO:0000313" key="7">
    <source>
        <dbReference type="EMBL" id="WXT99525.1"/>
    </source>
</evidence>
<keyword evidence="3 5" id="KW-0874">Quinone</keyword>
<evidence type="ECO:0000256" key="5">
    <source>
        <dbReference type="RuleBase" id="RU003582"/>
    </source>
</evidence>
<keyword evidence="2 3" id="KW-0813">Transport</keyword>
<comment type="subunit">
    <text evidence="3">NDH-1 is composed of 14 different subunits. Subunits NuoB, C, D, E, F, and G constitute the peripheral sector of the complex.</text>
</comment>
<comment type="subcellular location">
    <subcellularLocation>
        <location evidence="3">Cell membrane</location>
        <topology evidence="3">Peripheral membrane protein</topology>
        <orientation evidence="3">Cytoplasmic side</orientation>
    </subcellularLocation>
</comment>
<dbReference type="EMBL" id="CP138327">
    <property type="protein sequence ID" value="WXT99525.1"/>
    <property type="molecule type" value="Genomic_DNA"/>
</dbReference>
<gene>
    <name evidence="7" type="primary">nqo5</name>
    <name evidence="3" type="synonym">nuoC</name>
    <name evidence="7" type="ORF">Ctma_0224</name>
</gene>
<comment type="similarity">
    <text evidence="1 3 4">Belongs to the complex I 30 kDa subunit family.</text>
</comment>
<evidence type="ECO:0000256" key="4">
    <source>
        <dbReference type="RuleBase" id="RU003456"/>
    </source>
</evidence>
<keyword evidence="3 4" id="KW-0520">NAD</keyword>
<dbReference type="PANTHER" id="PTHR10884:SF14">
    <property type="entry name" value="NADH DEHYDROGENASE [UBIQUINONE] IRON-SULFUR PROTEIN 3, MITOCHONDRIAL"/>
    <property type="match status" value="1"/>
</dbReference>
<dbReference type="NCBIfam" id="NF004730">
    <property type="entry name" value="PRK06074.1-1"/>
    <property type="match status" value="1"/>
</dbReference>
<keyword evidence="3" id="KW-0472">Membrane</keyword>
<dbReference type="GO" id="GO:0005886">
    <property type="term" value="C:plasma membrane"/>
    <property type="evidence" value="ECO:0007669"/>
    <property type="project" value="UniProtKB-SubCell"/>
</dbReference>
<dbReference type="InterPro" id="IPR020396">
    <property type="entry name" value="NADH_UbQ_OxRdtase_CS"/>
</dbReference>
<dbReference type="InterPro" id="IPR037232">
    <property type="entry name" value="NADH_quin_OxRdtase_su_C/D-like"/>
</dbReference>
<dbReference type="SUPFAM" id="SSF143243">
    <property type="entry name" value="Nqo5-like"/>
    <property type="match status" value="1"/>
</dbReference>
<dbReference type="Gene3D" id="3.30.460.80">
    <property type="entry name" value="NADH:ubiquinone oxidoreductase, 30kDa subunit"/>
    <property type="match status" value="1"/>
</dbReference>
<dbReference type="InterPro" id="IPR010218">
    <property type="entry name" value="NADH_DH_suC"/>
</dbReference>
<comment type="catalytic activity">
    <reaction evidence="3 5">
        <text>a quinone + NADH + 5 H(+)(in) = a quinol + NAD(+) + 4 H(+)(out)</text>
        <dbReference type="Rhea" id="RHEA:57888"/>
        <dbReference type="ChEBI" id="CHEBI:15378"/>
        <dbReference type="ChEBI" id="CHEBI:24646"/>
        <dbReference type="ChEBI" id="CHEBI:57540"/>
        <dbReference type="ChEBI" id="CHEBI:57945"/>
        <dbReference type="ChEBI" id="CHEBI:132124"/>
    </reaction>
</comment>
<evidence type="ECO:0000259" key="6">
    <source>
        <dbReference type="Pfam" id="PF00329"/>
    </source>
</evidence>
<dbReference type="HAMAP" id="MF_01357">
    <property type="entry name" value="NDH1_NuoC"/>
    <property type="match status" value="1"/>
</dbReference>